<accession>A0A545TX09</accession>
<evidence type="ECO:0000313" key="12">
    <source>
        <dbReference type="Proteomes" id="UP000315252"/>
    </source>
</evidence>
<reference evidence="11 12" key="1">
    <citation type="submission" date="2019-06" db="EMBL/GenBank/DDBJ databases">
        <title>Whole genome sequence for Rhodospirillaceae sp. R148.</title>
        <authorList>
            <person name="Wang G."/>
        </authorList>
    </citation>
    <scope>NUCLEOTIDE SEQUENCE [LARGE SCALE GENOMIC DNA]</scope>
    <source>
        <strain evidence="11 12">R148</strain>
    </source>
</reference>
<feature type="domain" description="Class II Histidinyl-tRNA synthetase (HisRS)-like catalytic core" evidence="10">
    <location>
        <begin position="13"/>
        <end position="317"/>
    </location>
</feature>
<proteinExistence type="inferred from homology"/>
<keyword evidence="12" id="KW-1185">Reference proteome</keyword>
<gene>
    <name evidence="8" type="primary">hisZ</name>
    <name evidence="11" type="ORF">FKG95_05790</name>
</gene>
<protein>
    <recommendedName>
        <fullName evidence="5 8">ATP phosphoribosyltransferase regulatory subunit</fullName>
    </recommendedName>
</protein>
<dbReference type="GO" id="GO:0005737">
    <property type="term" value="C:cytoplasm"/>
    <property type="evidence" value="ECO:0007669"/>
    <property type="project" value="UniProtKB-SubCell"/>
</dbReference>
<evidence type="ECO:0000256" key="3">
    <source>
        <dbReference type="ARBA" id="ARBA00005539"/>
    </source>
</evidence>
<comment type="caution">
    <text evidence="11">The sequence shown here is derived from an EMBL/GenBank/DDBJ whole genome shotgun (WGS) entry which is preliminary data.</text>
</comment>
<dbReference type="Pfam" id="PF13393">
    <property type="entry name" value="tRNA-synt_His"/>
    <property type="match status" value="1"/>
</dbReference>
<keyword evidence="8" id="KW-0368">Histidine biosynthesis</keyword>
<dbReference type="Proteomes" id="UP000315252">
    <property type="component" value="Unassembled WGS sequence"/>
</dbReference>
<dbReference type="OrthoDB" id="9769617at2"/>
<comment type="subcellular location">
    <subcellularLocation>
        <location evidence="1 8">Cytoplasm</location>
    </subcellularLocation>
</comment>
<dbReference type="GO" id="GO:0016757">
    <property type="term" value="F:glycosyltransferase activity"/>
    <property type="evidence" value="ECO:0007669"/>
    <property type="project" value="UniProtKB-KW"/>
</dbReference>
<organism evidence="11 12">
    <name type="scientific">Denitrobaculum tricleocarpae</name>
    <dbReference type="NCBI Taxonomy" id="2591009"/>
    <lineage>
        <taxon>Bacteria</taxon>
        <taxon>Pseudomonadati</taxon>
        <taxon>Pseudomonadota</taxon>
        <taxon>Alphaproteobacteria</taxon>
        <taxon>Rhodospirillales</taxon>
        <taxon>Rhodospirillaceae</taxon>
        <taxon>Denitrobaculum</taxon>
    </lineage>
</organism>
<dbReference type="GO" id="GO:0006427">
    <property type="term" value="P:histidyl-tRNA aminoacylation"/>
    <property type="evidence" value="ECO:0007669"/>
    <property type="project" value="TreeGrafter"/>
</dbReference>
<keyword evidence="6 8" id="KW-0963">Cytoplasm</keyword>
<keyword evidence="8" id="KW-0028">Amino-acid biosynthesis</keyword>
<comment type="subunit">
    <text evidence="4 8">Heteromultimer composed of HisG and HisZ subunits.</text>
</comment>
<sequence>MNTLGDKALLPAGLQDILPPAAAHEAGIVERLIAAFAGWGYERVKPPLLEFEEALLSGPGQAVAQQTFRLMDPVSHRMLGLRADMTPQVVRIAGTRLRNAPRPLRLCYGGQVLQVKGSQLRPERQFGQVGAELIGASQERADAEVVLLAARALEAVGVQGLSIDLNLPPLVGALAKDLGFDALQSAALREALDRKDAATVSQLAGDRAEPFLALLRAAGPADEALVELESLRLPSAADVELDRLKRVVGLIRAEAPEVSLTLDPVEHRGFEYQTGISFVVFARNVRGELGRGGRYDAEIADGSSESCTGFTLYMDTVLRSLPKPDVARRLFAPVGTPVARVKALQAEGWRIVGALEDGADARTEAKHLHCSHVLIDDSIEPVDASLETEEE</sequence>
<evidence type="ECO:0000256" key="9">
    <source>
        <dbReference type="PIRSR" id="PIRSR001549-1"/>
    </source>
</evidence>
<dbReference type="InterPro" id="IPR004516">
    <property type="entry name" value="HisRS/HisZ"/>
</dbReference>
<evidence type="ECO:0000256" key="2">
    <source>
        <dbReference type="ARBA" id="ARBA00004667"/>
    </source>
</evidence>
<dbReference type="AlphaFoldDB" id="A0A545TX09"/>
<dbReference type="InterPro" id="IPR004517">
    <property type="entry name" value="HisZ"/>
</dbReference>
<dbReference type="UniPathway" id="UPA00031">
    <property type="reaction ID" value="UER00006"/>
</dbReference>
<evidence type="ECO:0000259" key="10">
    <source>
        <dbReference type="Pfam" id="PF13393"/>
    </source>
</evidence>
<feature type="binding site" evidence="9">
    <location>
        <position position="128"/>
    </location>
    <ligand>
        <name>L-histidine</name>
        <dbReference type="ChEBI" id="CHEBI:57595"/>
    </ligand>
</feature>
<dbReference type="PANTHER" id="PTHR43707:SF1">
    <property type="entry name" value="HISTIDINE--TRNA LIGASE, MITOCHONDRIAL-RELATED"/>
    <property type="match status" value="1"/>
</dbReference>
<dbReference type="SUPFAM" id="SSF55681">
    <property type="entry name" value="Class II aaRS and biotin synthetases"/>
    <property type="match status" value="1"/>
</dbReference>
<evidence type="ECO:0000256" key="4">
    <source>
        <dbReference type="ARBA" id="ARBA00011496"/>
    </source>
</evidence>
<feature type="binding site" evidence="9">
    <location>
        <position position="132"/>
    </location>
    <ligand>
        <name>L-histidine</name>
        <dbReference type="ChEBI" id="CHEBI:57595"/>
    </ligand>
</feature>
<feature type="binding site" evidence="9">
    <location>
        <position position="268"/>
    </location>
    <ligand>
        <name>L-histidine</name>
        <dbReference type="ChEBI" id="CHEBI:57595"/>
    </ligand>
</feature>
<evidence type="ECO:0000256" key="8">
    <source>
        <dbReference type="HAMAP-Rule" id="MF_00125"/>
    </source>
</evidence>
<keyword evidence="11" id="KW-0808">Transferase</keyword>
<dbReference type="PIRSF" id="PIRSF001549">
    <property type="entry name" value="His-tRNA_synth"/>
    <property type="match status" value="1"/>
</dbReference>
<evidence type="ECO:0000313" key="11">
    <source>
        <dbReference type="EMBL" id="TQV81755.1"/>
    </source>
</evidence>
<feature type="binding site" evidence="9">
    <location>
        <begin position="84"/>
        <end position="86"/>
    </location>
    <ligand>
        <name>L-histidine</name>
        <dbReference type="ChEBI" id="CHEBI:57595"/>
    </ligand>
</feature>
<comment type="function">
    <text evidence="7 8">Required for the first step of histidine biosynthesis. May allow the feedback regulation of ATP phosphoribosyltransferase activity by histidine.</text>
</comment>
<dbReference type="InterPro" id="IPR041715">
    <property type="entry name" value="HisRS-like_core"/>
</dbReference>
<evidence type="ECO:0000256" key="7">
    <source>
        <dbReference type="ARBA" id="ARBA00025246"/>
    </source>
</evidence>
<evidence type="ECO:0000256" key="5">
    <source>
        <dbReference type="ARBA" id="ARBA00020397"/>
    </source>
</evidence>
<dbReference type="Gene3D" id="3.30.930.10">
    <property type="entry name" value="Bira Bifunctional Protein, Domain 2"/>
    <property type="match status" value="1"/>
</dbReference>
<dbReference type="HAMAP" id="MF_00125">
    <property type="entry name" value="HisZ"/>
    <property type="match status" value="1"/>
</dbReference>
<dbReference type="GO" id="GO:0004821">
    <property type="term" value="F:histidine-tRNA ligase activity"/>
    <property type="evidence" value="ECO:0007669"/>
    <property type="project" value="TreeGrafter"/>
</dbReference>
<comment type="similarity">
    <text evidence="3 8">Belongs to the class-II aminoacyl-tRNA synthetase family. HisZ subfamily.</text>
</comment>
<dbReference type="EMBL" id="VHSH01000002">
    <property type="protein sequence ID" value="TQV81755.1"/>
    <property type="molecule type" value="Genomic_DNA"/>
</dbReference>
<dbReference type="RefSeq" id="WP_142895386.1">
    <property type="nucleotide sequence ID" value="NZ_ML660053.1"/>
</dbReference>
<evidence type="ECO:0000256" key="6">
    <source>
        <dbReference type="ARBA" id="ARBA00022490"/>
    </source>
</evidence>
<keyword evidence="11" id="KW-0328">Glycosyltransferase</keyword>
<dbReference type="GO" id="GO:0000105">
    <property type="term" value="P:L-histidine biosynthetic process"/>
    <property type="evidence" value="ECO:0007669"/>
    <property type="project" value="UniProtKB-UniRule"/>
</dbReference>
<dbReference type="PANTHER" id="PTHR43707">
    <property type="entry name" value="HISTIDYL-TRNA SYNTHETASE"/>
    <property type="match status" value="1"/>
</dbReference>
<comment type="miscellaneous">
    <text evidence="8">This function is generally fulfilled by the C-terminal part of HisG, which is missing in some bacteria such as this one.</text>
</comment>
<evidence type="ECO:0000256" key="1">
    <source>
        <dbReference type="ARBA" id="ARBA00004496"/>
    </source>
</evidence>
<dbReference type="InterPro" id="IPR045864">
    <property type="entry name" value="aa-tRNA-synth_II/BPL/LPL"/>
</dbReference>
<name>A0A545TX09_9PROT</name>
<comment type="pathway">
    <text evidence="2 8">Amino-acid biosynthesis; L-histidine biosynthesis; L-histidine from 5-phospho-alpha-D-ribose 1-diphosphate: step 1/9.</text>
</comment>